<dbReference type="EMBL" id="AMQM01002887">
    <property type="status" value="NOT_ANNOTATED_CDS"/>
    <property type="molecule type" value="Genomic_DNA"/>
</dbReference>
<dbReference type="Proteomes" id="UP000015101">
    <property type="component" value="Unassembled WGS sequence"/>
</dbReference>
<dbReference type="EMBL" id="KB095905">
    <property type="protein sequence ID" value="ESO10172.1"/>
    <property type="molecule type" value="Genomic_DNA"/>
</dbReference>
<evidence type="ECO:0008006" key="4">
    <source>
        <dbReference type="Google" id="ProtNLM"/>
    </source>
</evidence>
<protein>
    <recommendedName>
        <fullName evidence="4">Apple domain-containing protein</fullName>
    </recommendedName>
</protein>
<evidence type="ECO:0000313" key="1">
    <source>
        <dbReference type="EMBL" id="ESO10172.1"/>
    </source>
</evidence>
<dbReference type="GeneID" id="20202187"/>
<dbReference type="KEGG" id="hro:HELRODRAFT_168040"/>
<proteinExistence type="predicted"/>
<dbReference type="CTD" id="20202187"/>
<organism evidence="2 3">
    <name type="scientific">Helobdella robusta</name>
    <name type="common">Californian leech</name>
    <dbReference type="NCBI Taxonomy" id="6412"/>
    <lineage>
        <taxon>Eukaryota</taxon>
        <taxon>Metazoa</taxon>
        <taxon>Spiralia</taxon>
        <taxon>Lophotrochozoa</taxon>
        <taxon>Annelida</taxon>
        <taxon>Clitellata</taxon>
        <taxon>Hirudinea</taxon>
        <taxon>Rhynchobdellida</taxon>
        <taxon>Glossiphoniidae</taxon>
        <taxon>Helobdella</taxon>
    </lineage>
</organism>
<reference evidence="1 3" key="2">
    <citation type="journal article" date="2013" name="Nature">
        <title>Insights into bilaterian evolution from three spiralian genomes.</title>
        <authorList>
            <person name="Simakov O."/>
            <person name="Marletaz F."/>
            <person name="Cho S.J."/>
            <person name="Edsinger-Gonzales E."/>
            <person name="Havlak P."/>
            <person name="Hellsten U."/>
            <person name="Kuo D.H."/>
            <person name="Larsson T."/>
            <person name="Lv J."/>
            <person name="Arendt D."/>
            <person name="Savage R."/>
            <person name="Osoegawa K."/>
            <person name="de Jong P."/>
            <person name="Grimwood J."/>
            <person name="Chapman J.A."/>
            <person name="Shapiro H."/>
            <person name="Aerts A."/>
            <person name="Otillar R.P."/>
            <person name="Terry A.Y."/>
            <person name="Boore J.L."/>
            <person name="Grigoriev I.V."/>
            <person name="Lindberg D.R."/>
            <person name="Seaver E.C."/>
            <person name="Weisblat D.A."/>
            <person name="Putnam N.H."/>
            <person name="Rokhsar D.S."/>
        </authorList>
    </citation>
    <scope>NUCLEOTIDE SEQUENCE</scope>
</reference>
<dbReference type="InParanoid" id="T1F037"/>
<dbReference type="EnsemblMetazoa" id="HelroT168040">
    <property type="protein sequence ID" value="HelroP168040"/>
    <property type="gene ID" value="HelroG168040"/>
</dbReference>
<evidence type="ECO:0000313" key="3">
    <source>
        <dbReference type="Proteomes" id="UP000015101"/>
    </source>
</evidence>
<reference evidence="3" key="1">
    <citation type="submission" date="2012-12" db="EMBL/GenBank/DDBJ databases">
        <authorList>
            <person name="Hellsten U."/>
            <person name="Grimwood J."/>
            <person name="Chapman J.A."/>
            <person name="Shapiro H."/>
            <person name="Aerts A."/>
            <person name="Otillar R.P."/>
            <person name="Terry A.Y."/>
            <person name="Boore J.L."/>
            <person name="Simakov O."/>
            <person name="Marletaz F."/>
            <person name="Cho S.-J."/>
            <person name="Edsinger-Gonzales E."/>
            <person name="Havlak P."/>
            <person name="Kuo D.-H."/>
            <person name="Larsson T."/>
            <person name="Lv J."/>
            <person name="Arendt D."/>
            <person name="Savage R."/>
            <person name="Osoegawa K."/>
            <person name="de Jong P."/>
            <person name="Lindberg D.R."/>
            <person name="Seaver E.C."/>
            <person name="Weisblat D.A."/>
            <person name="Putnam N.H."/>
            <person name="Grigoriev I.V."/>
            <person name="Rokhsar D.S."/>
        </authorList>
    </citation>
    <scope>NUCLEOTIDE SEQUENCE</scope>
</reference>
<dbReference type="AlphaFoldDB" id="T1F037"/>
<name>T1F037_HELRO</name>
<keyword evidence="3" id="KW-1185">Reference proteome</keyword>
<dbReference type="HOGENOM" id="CLU_1284527_0_0_1"/>
<accession>T1F037</accession>
<evidence type="ECO:0000313" key="2">
    <source>
        <dbReference type="EnsemblMetazoa" id="HelroP168040"/>
    </source>
</evidence>
<reference evidence="2" key="3">
    <citation type="submission" date="2015-06" db="UniProtKB">
        <authorList>
            <consortium name="EnsemblMetazoa"/>
        </authorList>
    </citation>
    <scope>IDENTIFICATION</scope>
</reference>
<dbReference type="RefSeq" id="XP_009011986.1">
    <property type="nucleotide sequence ID" value="XM_009013738.1"/>
</dbReference>
<gene>
    <name evidence="2" type="primary">20202187</name>
    <name evidence="1" type="ORF">HELRODRAFT_168040</name>
</gene>
<sequence>MLTENLCQWIVLDNVQSEVWSKAVEVKDVEECKSNCLNDSSKCFYGFQFEESRKKCLIAADGNIKLSNESGLIQHFIPSCRNNPSEFLGTIAYGKAENKLTIVSFKNTTLSNLISKNIPNHDTCESECLKSFETDCKYGFVFAKEEVDEKKCQFVDGAYTQVTELWTNFISVFNRRIMSIPYQRTKKMFANASLNKFKNLFFLLKLKKSFNTIIF</sequence>